<gene>
    <name evidence="2" type="ORF">PoB_006967600</name>
</gene>
<dbReference type="Proteomes" id="UP000735302">
    <property type="component" value="Unassembled WGS sequence"/>
</dbReference>
<dbReference type="EMBL" id="BLXT01007857">
    <property type="protein sequence ID" value="GFO43171.1"/>
    <property type="molecule type" value="Genomic_DNA"/>
</dbReference>
<feature type="region of interest" description="Disordered" evidence="1">
    <location>
        <begin position="19"/>
        <end position="48"/>
    </location>
</feature>
<keyword evidence="3" id="KW-1185">Reference proteome</keyword>
<organism evidence="2 3">
    <name type="scientific">Plakobranchus ocellatus</name>
    <dbReference type="NCBI Taxonomy" id="259542"/>
    <lineage>
        <taxon>Eukaryota</taxon>
        <taxon>Metazoa</taxon>
        <taxon>Spiralia</taxon>
        <taxon>Lophotrochozoa</taxon>
        <taxon>Mollusca</taxon>
        <taxon>Gastropoda</taxon>
        <taxon>Heterobranchia</taxon>
        <taxon>Euthyneura</taxon>
        <taxon>Panpulmonata</taxon>
        <taxon>Sacoglossa</taxon>
        <taxon>Placobranchoidea</taxon>
        <taxon>Plakobranchidae</taxon>
        <taxon>Plakobranchus</taxon>
    </lineage>
</organism>
<sequence>MYIYVVSYVMHVQLKPSKGDLASAKNSKSPSKSRIGNSTNNLSHGHHSRDVNIYDLGAVATYRVRKGKGQYGIDKFRVSWHMHIPPYTTKRTQALGPPSASIVDSDFAADWSAQISGRVSPYGRN</sequence>
<protein>
    <submittedName>
        <fullName evidence="2">Uncharacterized protein</fullName>
    </submittedName>
</protein>
<feature type="compositionally biased region" description="Polar residues" evidence="1">
    <location>
        <begin position="34"/>
        <end position="43"/>
    </location>
</feature>
<name>A0AAV4DH40_9GAST</name>
<evidence type="ECO:0000313" key="2">
    <source>
        <dbReference type="EMBL" id="GFO43171.1"/>
    </source>
</evidence>
<dbReference type="AlphaFoldDB" id="A0AAV4DH40"/>
<evidence type="ECO:0000256" key="1">
    <source>
        <dbReference type="SAM" id="MobiDB-lite"/>
    </source>
</evidence>
<comment type="caution">
    <text evidence="2">The sequence shown here is derived from an EMBL/GenBank/DDBJ whole genome shotgun (WGS) entry which is preliminary data.</text>
</comment>
<proteinExistence type="predicted"/>
<reference evidence="2 3" key="1">
    <citation type="journal article" date="2021" name="Elife">
        <title>Chloroplast acquisition without the gene transfer in kleptoplastic sea slugs, Plakobranchus ocellatus.</title>
        <authorList>
            <person name="Maeda T."/>
            <person name="Takahashi S."/>
            <person name="Yoshida T."/>
            <person name="Shimamura S."/>
            <person name="Takaki Y."/>
            <person name="Nagai Y."/>
            <person name="Toyoda A."/>
            <person name="Suzuki Y."/>
            <person name="Arimoto A."/>
            <person name="Ishii H."/>
            <person name="Satoh N."/>
            <person name="Nishiyama T."/>
            <person name="Hasebe M."/>
            <person name="Maruyama T."/>
            <person name="Minagawa J."/>
            <person name="Obokata J."/>
            <person name="Shigenobu S."/>
        </authorList>
    </citation>
    <scope>NUCLEOTIDE SEQUENCE [LARGE SCALE GENOMIC DNA]</scope>
</reference>
<feature type="compositionally biased region" description="Low complexity" evidence="1">
    <location>
        <begin position="22"/>
        <end position="33"/>
    </location>
</feature>
<accession>A0AAV4DH40</accession>
<evidence type="ECO:0000313" key="3">
    <source>
        <dbReference type="Proteomes" id="UP000735302"/>
    </source>
</evidence>